<dbReference type="Proteomes" id="UP000656042">
    <property type="component" value="Unassembled WGS sequence"/>
</dbReference>
<protein>
    <submittedName>
        <fullName evidence="1">Uncharacterized protein</fullName>
    </submittedName>
</protein>
<comment type="caution">
    <text evidence="1">The sequence shown here is derived from an EMBL/GenBank/DDBJ whole genome shotgun (WGS) entry which is preliminary data.</text>
</comment>
<dbReference type="AlphaFoldDB" id="A0A8J3C3Z8"/>
<proteinExistence type="predicted"/>
<sequence length="55" mass="6042">MLAEVRQPQPEPRKVRKAVAALRGFLVPIATTAARQEVQELAQHGIDNLNHAIGM</sequence>
<dbReference type="RefSeq" id="WP_189082459.1">
    <property type="nucleotide sequence ID" value="NZ_BMMX01000047.1"/>
</dbReference>
<reference evidence="1" key="2">
    <citation type="submission" date="2020-09" db="EMBL/GenBank/DDBJ databases">
        <authorList>
            <person name="Sun Q."/>
            <person name="Zhou Y."/>
        </authorList>
    </citation>
    <scope>NUCLEOTIDE SEQUENCE</scope>
    <source>
        <strain evidence="1">CGMCC 4.7299</strain>
    </source>
</reference>
<reference evidence="1" key="1">
    <citation type="journal article" date="2014" name="Int. J. Syst. Evol. Microbiol.">
        <title>Complete genome sequence of Corynebacterium casei LMG S-19264T (=DSM 44701T), isolated from a smear-ripened cheese.</title>
        <authorList>
            <consortium name="US DOE Joint Genome Institute (JGI-PGF)"/>
            <person name="Walter F."/>
            <person name="Albersmeier A."/>
            <person name="Kalinowski J."/>
            <person name="Ruckert C."/>
        </authorList>
    </citation>
    <scope>NUCLEOTIDE SEQUENCE</scope>
    <source>
        <strain evidence="1">CGMCC 4.7299</strain>
    </source>
</reference>
<evidence type="ECO:0000313" key="2">
    <source>
        <dbReference type="Proteomes" id="UP000656042"/>
    </source>
</evidence>
<organism evidence="1 2">
    <name type="scientific">Mangrovihabitans endophyticus</name>
    <dbReference type="NCBI Taxonomy" id="1751298"/>
    <lineage>
        <taxon>Bacteria</taxon>
        <taxon>Bacillati</taxon>
        <taxon>Actinomycetota</taxon>
        <taxon>Actinomycetes</taxon>
        <taxon>Micromonosporales</taxon>
        <taxon>Micromonosporaceae</taxon>
        <taxon>Mangrovihabitans</taxon>
    </lineage>
</organism>
<dbReference type="EMBL" id="BMMX01000047">
    <property type="protein sequence ID" value="GGL15300.1"/>
    <property type="molecule type" value="Genomic_DNA"/>
</dbReference>
<evidence type="ECO:0000313" key="1">
    <source>
        <dbReference type="EMBL" id="GGL15300.1"/>
    </source>
</evidence>
<accession>A0A8J3C3Z8</accession>
<keyword evidence="2" id="KW-1185">Reference proteome</keyword>
<name>A0A8J3C3Z8_9ACTN</name>
<gene>
    <name evidence="1" type="ORF">GCM10012284_57440</name>
</gene>